<protein>
    <recommendedName>
        <fullName evidence="6">Flagellar basal body rod protein</fullName>
    </recommendedName>
</protein>
<sequence>MAISSLNIGISGMKAYQGALDSSANNVANAQTKSFKPEVTSFQENANGGVRVSISKESQALAAQENQSELSGTDLATEITNSLQYKAGFQLSAQVVKTADEVLSTLLDIQK</sequence>
<dbReference type="InterPro" id="IPR002371">
    <property type="entry name" value="FlgK"/>
</dbReference>
<gene>
    <name evidence="4" type="ORF">H8K33_02115</name>
</gene>
<comment type="similarity">
    <text evidence="1">Belongs to the flagella basal body rod proteins family.</text>
</comment>
<dbReference type="PANTHER" id="PTHR30033">
    <property type="entry name" value="FLAGELLAR HOOK-ASSOCIATED PROTEIN 1"/>
    <property type="match status" value="1"/>
</dbReference>
<reference evidence="4 5" key="1">
    <citation type="submission" date="2020-08" db="EMBL/GenBank/DDBJ databases">
        <title>Novel species isolated from subtropical streams in China.</title>
        <authorList>
            <person name="Lu H."/>
        </authorList>
    </citation>
    <scope>NUCLEOTIDE SEQUENCE [LARGE SCALE GENOMIC DNA]</scope>
    <source>
        <strain evidence="4 5">KCTC 52442</strain>
    </source>
</reference>
<evidence type="ECO:0008006" key="6">
    <source>
        <dbReference type="Google" id="ProtNLM"/>
    </source>
</evidence>
<dbReference type="RefSeq" id="WP_186889316.1">
    <property type="nucleotide sequence ID" value="NZ_JACOFU010000001.1"/>
</dbReference>
<feature type="domain" description="Flagellar basal body rod protein N-terminal" evidence="2">
    <location>
        <begin position="6"/>
        <end position="36"/>
    </location>
</feature>
<comment type="caution">
    <text evidence="4">The sequence shown here is derived from an EMBL/GenBank/DDBJ whole genome shotgun (WGS) entry which is preliminary data.</text>
</comment>
<dbReference type="InterPro" id="IPR010930">
    <property type="entry name" value="Flg_bb/hook_C_dom"/>
</dbReference>
<dbReference type="Proteomes" id="UP000643610">
    <property type="component" value="Unassembled WGS sequence"/>
</dbReference>
<evidence type="ECO:0000313" key="5">
    <source>
        <dbReference type="Proteomes" id="UP000643610"/>
    </source>
</evidence>
<dbReference type="EMBL" id="JACOFU010000001">
    <property type="protein sequence ID" value="MBC3830293.1"/>
    <property type="molecule type" value="Genomic_DNA"/>
</dbReference>
<name>A0ABR6XL96_9BURK</name>
<keyword evidence="5" id="KW-1185">Reference proteome</keyword>
<evidence type="ECO:0000313" key="4">
    <source>
        <dbReference type="EMBL" id="MBC3830293.1"/>
    </source>
</evidence>
<proteinExistence type="inferred from homology"/>
<dbReference type="Pfam" id="PF00460">
    <property type="entry name" value="Flg_bb_rod"/>
    <property type="match status" value="1"/>
</dbReference>
<accession>A0ABR6XL96</accession>
<evidence type="ECO:0000259" key="2">
    <source>
        <dbReference type="Pfam" id="PF00460"/>
    </source>
</evidence>
<dbReference type="SUPFAM" id="SSF64518">
    <property type="entry name" value="Phase 1 flagellin"/>
    <property type="match status" value="1"/>
</dbReference>
<feature type="domain" description="Flagellar basal-body/hook protein C-terminal" evidence="3">
    <location>
        <begin position="69"/>
        <end position="108"/>
    </location>
</feature>
<dbReference type="InterPro" id="IPR001444">
    <property type="entry name" value="Flag_bb_rod_N"/>
</dbReference>
<dbReference type="Pfam" id="PF06429">
    <property type="entry name" value="Flg_bbr_C"/>
    <property type="match status" value="1"/>
</dbReference>
<evidence type="ECO:0000256" key="1">
    <source>
        <dbReference type="ARBA" id="ARBA00009677"/>
    </source>
</evidence>
<organism evidence="4 5">
    <name type="scientific">Undibacterium amnicola</name>
    <dbReference type="NCBI Taxonomy" id="1834038"/>
    <lineage>
        <taxon>Bacteria</taxon>
        <taxon>Pseudomonadati</taxon>
        <taxon>Pseudomonadota</taxon>
        <taxon>Betaproteobacteria</taxon>
        <taxon>Burkholderiales</taxon>
        <taxon>Oxalobacteraceae</taxon>
        <taxon>Undibacterium</taxon>
    </lineage>
</organism>
<evidence type="ECO:0000259" key="3">
    <source>
        <dbReference type="Pfam" id="PF06429"/>
    </source>
</evidence>